<comment type="PTM">
    <text evidence="8">Carboxylation is probably crucial for Mg(2+) binding and, consequently, for the gamma-phosphate positioning of ATP.</text>
</comment>
<comment type="caution">
    <text evidence="8">Lacks conserved residue(s) required for the propagation of feature annotation.</text>
</comment>
<dbReference type="SUPFAM" id="SSF53244">
    <property type="entry name" value="MurD-like peptide ligases, peptide-binding domain"/>
    <property type="match status" value="1"/>
</dbReference>
<protein>
    <recommendedName>
        <fullName evidence="8">UDP-N-acetylmuramyl-tripeptide synthetase</fullName>
        <ecNumber evidence="8">6.3.2.-</ecNumber>
    </recommendedName>
    <alternativeName>
        <fullName evidence="8">UDP-MurNAc-tripeptide synthetase</fullName>
    </alternativeName>
</protein>
<evidence type="ECO:0000256" key="7">
    <source>
        <dbReference type="ARBA" id="ARBA00023316"/>
    </source>
</evidence>
<feature type="binding site" evidence="8">
    <location>
        <begin position="153"/>
        <end position="154"/>
    </location>
    <ligand>
        <name>UDP-N-acetyl-alpha-D-muramoyl-L-alanyl-D-glutamate</name>
        <dbReference type="ChEBI" id="CHEBI:83900"/>
    </ligand>
</feature>
<dbReference type="Proteomes" id="UP001285921">
    <property type="component" value="Unassembled WGS sequence"/>
</dbReference>
<feature type="binding site" evidence="8">
    <location>
        <position position="30"/>
    </location>
    <ligand>
        <name>UDP-N-acetyl-alpha-D-muramoyl-L-alanyl-D-glutamate</name>
        <dbReference type="ChEBI" id="CHEBI:83900"/>
    </ligand>
</feature>
<comment type="similarity">
    <text evidence="2 8">Belongs to the MurCDEF family. MurE subfamily.</text>
</comment>
<evidence type="ECO:0000259" key="12">
    <source>
        <dbReference type="Pfam" id="PF08245"/>
    </source>
</evidence>
<name>A0ABQ6NQV4_9BACL</name>
<keyword evidence="5 8" id="KW-0573">Peptidoglycan synthesis</keyword>
<dbReference type="HAMAP" id="MF_00208">
    <property type="entry name" value="MurE"/>
    <property type="match status" value="1"/>
</dbReference>
<evidence type="ECO:0000256" key="4">
    <source>
        <dbReference type="ARBA" id="ARBA00022960"/>
    </source>
</evidence>
<evidence type="ECO:0000256" key="8">
    <source>
        <dbReference type="HAMAP-Rule" id="MF_00208"/>
    </source>
</evidence>
<feature type="binding site" evidence="8">
    <location>
        <begin position="111"/>
        <end position="117"/>
    </location>
    <ligand>
        <name>ATP</name>
        <dbReference type="ChEBI" id="CHEBI:30616"/>
    </ligand>
</feature>
<keyword evidence="8" id="KW-0547">Nucleotide-binding</keyword>
<dbReference type="PANTHER" id="PTHR23135:SF4">
    <property type="entry name" value="UDP-N-ACETYLMURAMOYL-L-ALANYL-D-GLUTAMATE--2,6-DIAMINOPIMELATE LIGASE MURE HOMOLOG, CHLOROPLASTIC"/>
    <property type="match status" value="1"/>
</dbReference>
<dbReference type="Gene3D" id="3.40.1190.10">
    <property type="entry name" value="Mur-like, catalytic domain"/>
    <property type="match status" value="1"/>
</dbReference>
<feature type="domain" description="Mur ligase central" evidence="12">
    <location>
        <begin position="109"/>
        <end position="310"/>
    </location>
</feature>
<dbReference type="Pfam" id="PF08245">
    <property type="entry name" value="Mur_ligase_M"/>
    <property type="match status" value="1"/>
</dbReference>
<sequence>MKLKQVVNGLVYELIQGEVEIDITGITSDSRKIDSGGLFVAVSGFAADGHQFISNAVINGASVVIVAKDDIVVAAHVTVLRVQNTRDALARISTNYYGNLSERMNVIGVTGTNGKTSITFFLHSIFDKAGQPLGIIGTMGTVIGEKKSNNKNTTPESMDLQEMFSAMINSQVKDCVMEVSSHGLSLSRVAYTSFNTAIFTNLTPDHLELHHTMNNYFEAKAQLFGMTSDYNIINMDDPFGRVLIKRFRNAKAKMLTYGLRSIADIYAKDIVYHIDHSVYTLKTPKGSIEIKVNLPGEMYVYNSLAAISAAYCNEISLNQIKDGIEAVSKIQGRLEVVYEDRDNRIIVDFAHTEDALEKTLKTIRPFTKGRIILVFGVYADNSDEGAAKRKGMARVASKFADISIITTDNPKEQDNEMIMQDIERGMIFFNGLYKVVEDRRDAIHHAIHSSGTGDVIIIAGKGHESSQIIGKASIPFNDAEIVKQLITKRSSMSC</sequence>
<organism evidence="13 14">
    <name type="scientific">Paenibacillus glycanilyticus</name>
    <dbReference type="NCBI Taxonomy" id="126569"/>
    <lineage>
        <taxon>Bacteria</taxon>
        <taxon>Bacillati</taxon>
        <taxon>Bacillota</taxon>
        <taxon>Bacilli</taxon>
        <taxon>Bacillales</taxon>
        <taxon>Paenibacillaceae</taxon>
        <taxon>Paenibacillus</taxon>
    </lineage>
</organism>
<keyword evidence="4 8" id="KW-0133">Cell shape</keyword>
<dbReference type="GO" id="GO:0016874">
    <property type="term" value="F:ligase activity"/>
    <property type="evidence" value="ECO:0007669"/>
    <property type="project" value="UniProtKB-KW"/>
</dbReference>
<dbReference type="SUPFAM" id="SSF53623">
    <property type="entry name" value="MurD-like peptide ligases, catalytic domain"/>
    <property type="match status" value="1"/>
</dbReference>
<accession>A0ABQ6NQV4</accession>
<dbReference type="Gene3D" id="3.90.190.20">
    <property type="entry name" value="Mur ligase, C-terminal domain"/>
    <property type="match status" value="1"/>
</dbReference>
<gene>
    <name evidence="13" type="primary">murE_2</name>
    <name evidence="8" type="synonym">murE</name>
    <name evidence="13" type="ORF">PghCCS26_46010</name>
</gene>
<dbReference type="EMBL" id="BTCL01000020">
    <property type="protein sequence ID" value="GMK47471.1"/>
    <property type="molecule type" value="Genomic_DNA"/>
</dbReference>
<feature type="domain" description="Mur ligase C-terminal" evidence="11">
    <location>
        <begin position="332"/>
        <end position="462"/>
    </location>
</feature>
<keyword evidence="8" id="KW-0963">Cytoplasm</keyword>
<comment type="pathway">
    <text evidence="1 8 9">Cell wall biogenesis; peptidoglycan biosynthesis.</text>
</comment>
<dbReference type="NCBIfam" id="NF001126">
    <property type="entry name" value="PRK00139.1-4"/>
    <property type="match status" value="1"/>
</dbReference>
<keyword evidence="6 8" id="KW-0131">Cell cycle</keyword>
<dbReference type="InterPro" id="IPR035911">
    <property type="entry name" value="MurE/MurF_N"/>
</dbReference>
<feature type="binding site" evidence="8">
    <location>
        <position position="188"/>
    </location>
    <ligand>
        <name>UDP-N-acetyl-alpha-D-muramoyl-L-alanyl-D-glutamate</name>
        <dbReference type="ChEBI" id="CHEBI:83900"/>
    </ligand>
</feature>
<feature type="domain" description="Mur ligase N-terminal catalytic" evidence="10">
    <location>
        <begin position="23"/>
        <end position="97"/>
    </location>
</feature>
<proteinExistence type="inferred from homology"/>
<evidence type="ECO:0000256" key="1">
    <source>
        <dbReference type="ARBA" id="ARBA00004752"/>
    </source>
</evidence>
<dbReference type="EC" id="6.3.2.-" evidence="8"/>
<reference evidence="13 14" key="1">
    <citation type="submission" date="2023-05" db="EMBL/GenBank/DDBJ databases">
        <title>Draft genome of Paenibacillus sp. CCS26.</title>
        <authorList>
            <person name="Akita H."/>
            <person name="Shinto Y."/>
            <person name="Kimura Z."/>
        </authorList>
    </citation>
    <scope>NUCLEOTIDE SEQUENCE [LARGE SCALE GENOMIC DNA]</scope>
    <source>
        <strain evidence="13 14">CCS26</strain>
    </source>
</reference>
<dbReference type="PANTHER" id="PTHR23135">
    <property type="entry name" value="MUR LIGASE FAMILY MEMBER"/>
    <property type="match status" value="1"/>
</dbReference>
<evidence type="ECO:0000313" key="13">
    <source>
        <dbReference type="EMBL" id="GMK47471.1"/>
    </source>
</evidence>
<comment type="function">
    <text evidence="8">Catalyzes the addition of an amino acid to the nucleotide precursor UDP-N-acetylmuramoyl-L-alanyl-D-glutamate (UMAG) in the biosynthesis of bacterial cell-wall peptidoglycan.</text>
</comment>
<evidence type="ECO:0000313" key="14">
    <source>
        <dbReference type="Proteomes" id="UP001285921"/>
    </source>
</evidence>
<dbReference type="InterPro" id="IPR036565">
    <property type="entry name" value="Mur-like_cat_sf"/>
</dbReference>
<evidence type="ECO:0000256" key="5">
    <source>
        <dbReference type="ARBA" id="ARBA00022984"/>
    </source>
</evidence>
<keyword evidence="8 13" id="KW-0436">Ligase</keyword>
<dbReference type="RefSeq" id="WP_317981428.1">
    <property type="nucleotide sequence ID" value="NZ_BTCL01000020.1"/>
</dbReference>
<comment type="caution">
    <text evidence="13">The sequence shown here is derived from an EMBL/GenBank/DDBJ whole genome shotgun (WGS) entry which is preliminary data.</text>
</comment>
<comment type="subcellular location">
    <subcellularLocation>
        <location evidence="8 9">Cytoplasm</location>
    </subcellularLocation>
</comment>
<keyword evidence="8" id="KW-0067">ATP-binding</keyword>
<keyword evidence="7 8" id="KW-0961">Cell wall biogenesis/degradation</keyword>
<dbReference type="InterPro" id="IPR036615">
    <property type="entry name" value="Mur_ligase_C_dom_sf"/>
</dbReference>
<dbReference type="Pfam" id="PF01225">
    <property type="entry name" value="Mur_ligase"/>
    <property type="match status" value="1"/>
</dbReference>
<dbReference type="Pfam" id="PF02875">
    <property type="entry name" value="Mur_ligase_C"/>
    <property type="match status" value="1"/>
</dbReference>
<comment type="cofactor">
    <cofactor evidence="8">
        <name>Mg(2+)</name>
        <dbReference type="ChEBI" id="CHEBI:18420"/>
    </cofactor>
</comment>
<feature type="binding site" evidence="8">
    <location>
        <position position="152"/>
    </location>
    <ligand>
        <name>UDP-N-acetyl-alpha-D-muramoyl-L-alanyl-D-glutamate</name>
        <dbReference type="ChEBI" id="CHEBI:83900"/>
    </ligand>
</feature>
<feature type="modified residue" description="N6-carboxylysine" evidence="8">
    <location>
        <position position="220"/>
    </location>
</feature>
<dbReference type="InterPro" id="IPR013221">
    <property type="entry name" value="Mur_ligase_cen"/>
</dbReference>
<evidence type="ECO:0000259" key="11">
    <source>
        <dbReference type="Pfam" id="PF02875"/>
    </source>
</evidence>
<dbReference type="InterPro" id="IPR005761">
    <property type="entry name" value="UDP-N-AcMur-Glu-dNH2Pim_ligase"/>
</dbReference>
<evidence type="ECO:0000256" key="9">
    <source>
        <dbReference type="RuleBase" id="RU004135"/>
    </source>
</evidence>
<evidence type="ECO:0000256" key="2">
    <source>
        <dbReference type="ARBA" id="ARBA00005898"/>
    </source>
</evidence>
<dbReference type="NCBIfam" id="TIGR01085">
    <property type="entry name" value="murE"/>
    <property type="match status" value="1"/>
</dbReference>
<evidence type="ECO:0000256" key="6">
    <source>
        <dbReference type="ARBA" id="ARBA00023306"/>
    </source>
</evidence>
<dbReference type="InterPro" id="IPR000713">
    <property type="entry name" value="Mur_ligase_N"/>
</dbReference>
<evidence type="ECO:0000256" key="3">
    <source>
        <dbReference type="ARBA" id="ARBA00022618"/>
    </source>
</evidence>
<feature type="binding site" evidence="8">
    <location>
        <position position="180"/>
    </location>
    <ligand>
        <name>UDP-N-acetyl-alpha-D-muramoyl-L-alanyl-D-glutamate</name>
        <dbReference type="ChEBI" id="CHEBI:83900"/>
    </ligand>
</feature>
<keyword evidence="3 8" id="KW-0132">Cell division</keyword>
<dbReference type="Gene3D" id="3.40.1390.10">
    <property type="entry name" value="MurE/MurF, N-terminal domain"/>
    <property type="match status" value="1"/>
</dbReference>
<dbReference type="SUPFAM" id="SSF63418">
    <property type="entry name" value="MurE/MurF N-terminal domain"/>
    <property type="match status" value="1"/>
</dbReference>
<dbReference type="InterPro" id="IPR004101">
    <property type="entry name" value="Mur_ligase_C"/>
</dbReference>
<keyword evidence="14" id="KW-1185">Reference proteome</keyword>
<keyword evidence="8" id="KW-0460">Magnesium</keyword>
<evidence type="ECO:0000259" key="10">
    <source>
        <dbReference type="Pfam" id="PF01225"/>
    </source>
</evidence>